<organism evidence="1 2">
    <name type="scientific">Candidatus Coprovicinus avistercoris</name>
    <dbReference type="NCBI Taxonomy" id="2840754"/>
    <lineage>
        <taxon>Bacteria</taxon>
        <taxon>Bacillati</taxon>
        <taxon>Actinomycetota</taxon>
        <taxon>Coriobacteriia</taxon>
        <taxon>Coriobacteriales</taxon>
        <taxon>Coriobacteriaceae</taxon>
        <taxon>Coriobacteriaceae incertae sedis</taxon>
        <taxon>Candidatus Coprovicinus</taxon>
    </lineage>
</organism>
<sequence>MLQRDYILALLEDFVSTVVPCLRKAFLHDDLSSVHEVEQELAGLLDLDASCALALTPDSLVTMTRLSGIGDSLAGYAAYVLTALADVYDQTSNSELAELRRAQGRAMAQAFGWDLSEVPEGFDEISNIQKSLTK</sequence>
<reference evidence="1" key="1">
    <citation type="submission" date="2020-10" db="EMBL/GenBank/DDBJ databases">
        <authorList>
            <person name="Gilroy R."/>
        </authorList>
    </citation>
    <scope>NUCLEOTIDE SEQUENCE</scope>
    <source>
        <strain evidence="1">ChiHjej12B11-29160</strain>
    </source>
</reference>
<dbReference type="Proteomes" id="UP000824078">
    <property type="component" value="Unassembled WGS sequence"/>
</dbReference>
<dbReference type="AlphaFoldDB" id="A0A9D1L487"/>
<comment type="caution">
    <text evidence="1">The sequence shown here is derived from an EMBL/GenBank/DDBJ whole genome shotgun (WGS) entry which is preliminary data.</text>
</comment>
<accession>A0A9D1L487</accession>
<reference evidence="1" key="2">
    <citation type="journal article" date="2021" name="PeerJ">
        <title>Extensive microbial diversity within the chicken gut microbiome revealed by metagenomics and culture.</title>
        <authorList>
            <person name="Gilroy R."/>
            <person name="Ravi A."/>
            <person name="Getino M."/>
            <person name="Pursley I."/>
            <person name="Horton D.L."/>
            <person name="Alikhan N.F."/>
            <person name="Baker D."/>
            <person name="Gharbi K."/>
            <person name="Hall N."/>
            <person name="Watson M."/>
            <person name="Adriaenssens E.M."/>
            <person name="Foster-Nyarko E."/>
            <person name="Jarju S."/>
            <person name="Secka A."/>
            <person name="Antonio M."/>
            <person name="Oren A."/>
            <person name="Chaudhuri R.R."/>
            <person name="La Ragione R."/>
            <person name="Hildebrand F."/>
            <person name="Pallen M.J."/>
        </authorList>
    </citation>
    <scope>NUCLEOTIDE SEQUENCE</scope>
    <source>
        <strain evidence="1">ChiHjej12B11-29160</strain>
    </source>
</reference>
<protein>
    <submittedName>
        <fullName evidence="1">Uncharacterized protein</fullName>
    </submittedName>
</protein>
<dbReference type="EMBL" id="DVMQ01000005">
    <property type="protein sequence ID" value="HIU23555.1"/>
    <property type="molecule type" value="Genomic_DNA"/>
</dbReference>
<gene>
    <name evidence="1" type="ORF">IAD17_01335</name>
</gene>
<name>A0A9D1L487_9ACTN</name>
<evidence type="ECO:0000313" key="1">
    <source>
        <dbReference type="EMBL" id="HIU23555.1"/>
    </source>
</evidence>
<evidence type="ECO:0000313" key="2">
    <source>
        <dbReference type="Proteomes" id="UP000824078"/>
    </source>
</evidence>
<proteinExistence type="predicted"/>